<reference evidence="1 2" key="1">
    <citation type="submission" date="2015-07" db="EMBL/GenBank/DDBJ databases">
        <title>The genome of Dufourea novaeangliae.</title>
        <authorList>
            <person name="Pan H."/>
            <person name="Kapheim K."/>
        </authorList>
    </citation>
    <scope>NUCLEOTIDE SEQUENCE [LARGE SCALE GENOMIC DNA]</scope>
    <source>
        <strain evidence="1">0120121106</strain>
        <tissue evidence="1">Whole body</tissue>
    </source>
</reference>
<proteinExistence type="predicted"/>
<dbReference type="Proteomes" id="UP000076502">
    <property type="component" value="Unassembled WGS sequence"/>
</dbReference>
<evidence type="ECO:0000313" key="2">
    <source>
        <dbReference type="Proteomes" id="UP000076502"/>
    </source>
</evidence>
<dbReference type="EMBL" id="KQ435120">
    <property type="protein sequence ID" value="KZC14756.1"/>
    <property type="molecule type" value="Genomic_DNA"/>
</dbReference>
<gene>
    <name evidence="1" type="ORF">WN55_07505</name>
</gene>
<dbReference type="AlphaFoldDB" id="A0A154PS61"/>
<sequence>MYVCVCGCVCVDTTKVVGLSARLAGESRAKGRCKHSLIGAGENSTIRVHSTRR</sequence>
<name>A0A154PS61_DUFNO</name>
<keyword evidence="2" id="KW-1185">Reference proteome</keyword>
<evidence type="ECO:0000313" key="1">
    <source>
        <dbReference type="EMBL" id="KZC14756.1"/>
    </source>
</evidence>
<accession>A0A154PS61</accession>
<protein>
    <submittedName>
        <fullName evidence="1">Uncharacterized protein</fullName>
    </submittedName>
</protein>
<organism evidence="1 2">
    <name type="scientific">Dufourea novaeangliae</name>
    <name type="common">Sweat bee</name>
    <dbReference type="NCBI Taxonomy" id="178035"/>
    <lineage>
        <taxon>Eukaryota</taxon>
        <taxon>Metazoa</taxon>
        <taxon>Ecdysozoa</taxon>
        <taxon>Arthropoda</taxon>
        <taxon>Hexapoda</taxon>
        <taxon>Insecta</taxon>
        <taxon>Pterygota</taxon>
        <taxon>Neoptera</taxon>
        <taxon>Endopterygota</taxon>
        <taxon>Hymenoptera</taxon>
        <taxon>Apocrita</taxon>
        <taxon>Aculeata</taxon>
        <taxon>Apoidea</taxon>
        <taxon>Anthophila</taxon>
        <taxon>Halictidae</taxon>
        <taxon>Rophitinae</taxon>
        <taxon>Dufourea</taxon>
    </lineage>
</organism>